<dbReference type="Gene3D" id="3.90.110.10">
    <property type="entry name" value="Lactate dehydrogenase/glycoside hydrolase, family 4, C-terminal"/>
    <property type="match status" value="1"/>
</dbReference>
<name>A0A8A4Z9W6_9MICO</name>
<evidence type="ECO:0000256" key="6">
    <source>
        <dbReference type="ARBA" id="ARBA00023295"/>
    </source>
</evidence>
<dbReference type="EMBL" id="CP071868">
    <property type="protein sequence ID" value="QTE28730.1"/>
    <property type="molecule type" value="Genomic_DNA"/>
</dbReference>
<dbReference type="RefSeq" id="WP_264466157.1">
    <property type="nucleotide sequence ID" value="NZ_CP071868.1"/>
</dbReference>
<dbReference type="PANTHER" id="PTHR32092:SF5">
    <property type="entry name" value="6-PHOSPHO-BETA-GLUCOSIDASE"/>
    <property type="match status" value="1"/>
</dbReference>
<evidence type="ECO:0000256" key="2">
    <source>
        <dbReference type="ARBA" id="ARBA00022723"/>
    </source>
</evidence>
<keyword evidence="9" id="KW-1185">Reference proteome</keyword>
<evidence type="ECO:0000313" key="8">
    <source>
        <dbReference type="EMBL" id="QTE28730.1"/>
    </source>
</evidence>
<dbReference type="InterPro" id="IPR015955">
    <property type="entry name" value="Lactate_DH/Glyco_Ohase_4_C"/>
</dbReference>
<organism evidence="8 9">
    <name type="scientific">Pengzhenrongella sicca</name>
    <dbReference type="NCBI Taxonomy" id="2819238"/>
    <lineage>
        <taxon>Bacteria</taxon>
        <taxon>Bacillati</taxon>
        <taxon>Actinomycetota</taxon>
        <taxon>Actinomycetes</taxon>
        <taxon>Micrococcales</taxon>
        <taxon>Pengzhenrongella</taxon>
    </lineage>
</organism>
<dbReference type="InterPro" id="IPR001088">
    <property type="entry name" value="Glyco_hydro_4"/>
</dbReference>
<gene>
    <name evidence="8" type="ORF">J4E96_15465</name>
</gene>
<evidence type="ECO:0000256" key="3">
    <source>
        <dbReference type="ARBA" id="ARBA00022801"/>
    </source>
</evidence>
<evidence type="ECO:0000256" key="1">
    <source>
        <dbReference type="ARBA" id="ARBA00001911"/>
    </source>
</evidence>
<dbReference type="InterPro" id="IPR022616">
    <property type="entry name" value="Glyco_hydro_4_C"/>
</dbReference>
<dbReference type="KEGG" id="psic:J4E96_15465"/>
<dbReference type="GO" id="GO:0046872">
    <property type="term" value="F:metal ion binding"/>
    <property type="evidence" value="ECO:0007669"/>
    <property type="project" value="UniProtKB-KW"/>
</dbReference>
<dbReference type="GO" id="GO:0005975">
    <property type="term" value="P:carbohydrate metabolic process"/>
    <property type="evidence" value="ECO:0007669"/>
    <property type="project" value="InterPro"/>
</dbReference>
<reference evidence="8" key="1">
    <citation type="submission" date="2021-03" db="EMBL/GenBank/DDBJ databases">
        <title>Pengzhenrongella sicca gen. nov., sp. nov., a new member of suborder Micrococcineae isolated from High-Arctic tundra soil.</title>
        <authorList>
            <person name="Peng F."/>
        </authorList>
    </citation>
    <scope>NUCLEOTIDE SEQUENCE</scope>
    <source>
        <strain evidence="8">LRZ-2</strain>
    </source>
</reference>
<keyword evidence="4" id="KW-0520">NAD</keyword>
<keyword evidence="3" id="KW-0378">Hydrolase</keyword>
<dbReference type="PANTHER" id="PTHR32092">
    <property type="entry name" value="6-PHOSPHO-BETA-GLUCOSIDASE-RELATED"/>
    <property type="match status" value="1"/>
</dbReference>
<keyword evidence="2" id="KW-0479">Metal-binding</keyword>
<dbReference type="AlphaFoldDB" id="A0A8A4Z9W6"/>
<keyword evidence="5" id="KW-0464">Manganese</keyword>
<sequence length="86" mass="8883">MIEVGCAVDADGVHPWPVAPVEGHMLGLMSQVKAAEQLTIGAALEGSAELAWKAFGLHPLVDSVAVGRSLLSGYTQAFPDLGRALS</sequence>
<protein>
    <recommendedName>
        <fullName evidence="7">Glycosyl hydrolase family 4 C-terminal domain-containing protein</fullName>
    </recommendedName>
</protein>
<comment type="cofactor">
    <cofactor evidence="1">
        <name>NAD(+)</name>
        <dbReference type="ChEBI" id="CHEBI:57540"/>
    </cofactor>
</comment>
<dbReference type="GO" id="GO:0004553">
    <property type="term" value="F:hydrolase activity, hydrolyzing O-glycosyl compounds"/>
    <property type="evidence" value="ECO:0007669"/>
    <property type="project" value="InterPro"/>
</dbReference>
<accession>A0A8A4Z9W6</accession>
<dbReference type="GO" id="GO:0016616">
    <property type="term" value="F:oxidoreductase activity, acting on the CH-OH group of donors, NAD or NADP as acceptor"/>
    <property type="evidence" value="ECO:0007669"/>
    <property type="project" value="InterPro"/>
</dbReference>
<dbReference type="Pfam" id="PF11975">
    <property type="entry name" value="Glyco_hydro_4C"/>
    <property type="match status" value="1"/>
</dbReference>
<feature type="domain" description="Glycosyl hydrolase family 4 C-terminal" evidence="7">
    <location>
        <begin position="1"/>
        <end position="61"/>
    </location>
</feature>
<keyword evidence="6" id="KW-0326">Glycosidase</keyword>
<evidence type="ECO:0000256" key="5">
    <source>
        <dbReference type="ARBA" id="ARBA00023211"/>
    </source>
</evidence>
<dbReference type="SUPFAM" id="SSF56327">
    <property type="entry name" value="LDH C-terminal domain-like"/>
    <property type="match status" value="1"/>
</dbReference>
<evidence type="ECO:0000313" key="9">
    <source>
        <dbReference type="Proteomes" id="UP000663937"/>
    </source>
</evidence>
<evidence type="ECO:0000259" key="7">
    <source>
        <dbReference type="Pfam" id="PF11975"/>
    </source>
</evidence>
<evidence type="ECO:0000256" key="4">
    <source>
        <dbReference type="ARBA" id="ARBA00023027"/>
    </source>
</evidence>
<proteinExistence type="predicted"/>
<dbReference type="Proteomes" id="UP000663937">
    <property type="component" value="Chromosome"/>
</dbReference>